<sequence length="60" mass="7043">MNRQSSFVLMEALLALSVSMLAICFLCDLQSKQIQRITILKDTIQNQRSKLEKKYYCEEK</sequence>
<gene>
    <name evidence="1" type="ORF">GA838_06450</name>
</gene>
<dbReference type="Proteomes" id="UP001281024">
    <property type="component" value="Unassembled WGS sequence"/>
</dbReference>
<accession>A0A483BCD3</accession>
<dbReference type="RefSeq" id="WP_002819117.1">
    <property type="nucleotide sequence ID" value="NZ_CP014324.1"/>
</dbReference>
<dbReference type="AlphaFoldDB" id="A0A483BCD3"/>
<organism evidence="1 2">
    <name type="scientific">Oenococcus oeni</name>
    <name type="common">Leuconostoc oenos</name>
    <dbReference type="NCBI Taxonomy" id="1247"/>
    <lineage>
        <taxon>Bacteria</taxon>
        <taxon>Bacillati</taxon>
        <taxon>Bacillota</taxon>
        <taxon>Bacilli</taxon>
        <taxon>Lactobacillales</taxon>
        <taxon>Lactobacillaceae</taxon>
        <taxon>Oenococcus</taxon>
    </lineage>
</organism>
<protein>
    <submittedName>
        <fullName evidence="1">Uncharacterized protein</fullName>
    </submittedName>
</protein>
<proteinExistence type="predicted"/>
<reference evidence="1" key="1">
    <citation type="submission" date="2019-10" db="EMBL/GenBank/DDBJ databases">
        <title>Malate fermentation in French cider.</title>
        <authorList>
            <person name="Cousin F.J."/>
            <person name="Medina Fernandez S."/>
            <person name="Misery B."/>
            <person name="Laplace J.-M."/>
            <person name="Cretenet M."/>
        </authorList>
    </citation>
    <scope>NUCLEOTIDE SEQUENCE</scope>
    <source>
        <strain evidence="1">UCMA15129</strain>
    </source>
</reference>
<dbReference type="EMBL" id="WERV01000004">
    <property type="protein sequence ID" value="MDV7715397.1"/>
    <property type="molecule type" value="Genomic_DNA"/>
</dbReference>
<comment type="caution">
    <text evidence="1">The sequence shown here is derived from an EMBL/GenBank/DDBJ whole genome shotgun (WGS) entry which is preliminary data.</text>
</comment>
<evidence type="ECO:0000313" key="2">
    <source>
        <dbReference type="Proteomes" id="UP001281024"/>
    </source>
</evidence>
<dbReference type="GeneID" id="75065644"/>
<name>A0A483BCD3_OENOE</name>
<evidence type="ECO:0000313" key="1">
    <source>
        <dbReference type="EMBL" id="MDV7715397.1"/>
    </source>
</evidence>